<sequence>MECNDLLTQVSATDIDEHYAKNKWGKSARHYDPGGAITARAGSLIFRFNPFLLQSLSPIFRDMFGVIQSPTDGSPMRPMVLQDNAEEFKALMDWIFHENLTPQAWLFCLSKATKYYIKPARNEAIVHVWNSSLPAYAKLRLARRYRISQWIAPCMLELFKIPQQQWTANLIVHVGADVSAICIRTGAKLQAWRFQTAWASPVFIHDMLAPCAKSRKLKDLCEANWLPTWRAVMSPLRAEVLPGYKIPDISGRQQLDVLEKFEIPDLDPRCKALSIAKLKRERTMLEDEDLKILAVAEGIEACNLLDWDQEYDNFQMESASAIAEGVLPPGDILELALVA</sequence>
<accession>A0A164NCR3</accession>
<dbReference type="AlphaFoldDB" id="A0A164NCR3"/>
<dbReference type="EMBL" id="KV419447">
    <property type="protein sequence ID" value="KZS87585.1"/>
    <property type="molecule type" value="Genomic_DNA"/>
</dbReference>
<reference evidence="1 2" key="1">
    <citation type="journal article" date="2016" name="Mol. Biol. Evol.">
        <title>Comparative Genomics of Early-Diverging Mushroom-Forming Fungi Provides Insights into the Origins of Lignocellulose Decay Capabilities.</title>
        <authorList>
            <person name="Nagy L.G."/>
            <person name="Riley R."/>
            <person name="Tritt A."/>
            <person name="Adam C."/>
            <person name="Daum C."/>
            <person name="Floudas D."/>
            <person name="Sun H."/>
            <person name="Yadav J.S."/>
            <person name="Pangilinan J."/>
            <person name="Larsson K.H."/>
            <person name="Matsuura K."/>
            <person name="Barry K."/>
            <person name="Labutti K."/>
            <person name="Kuo R."/>
            <person name="Ohm R.A."/>
            <person name="Bhattacharya S.S."/>
            <person name="Shirouzu T."/>
            <person name="Yoshinaga Y."/>
            <person name="Martin F.M."/>
            <person name="Grigoriev I.V."/>
            <person name="Hibbett D.S."/>
        </authorList>
    </citation>
    <scope>NUCLEOTIDE SEQUENCE [LARGE SCALE GENOMIC DNA]</scope>
    <source>
        <strain evidence="1 2">HHB9708</strain>
    </source>
</reference>
<evidence type="ECO:0000313" key="1">
    <source>
        <dbReference type="EMBL" id="KZS87585.1"/>
    </source>
</evidence>
<evidence type="ECO:0000313" key="2">
    <source>
        <dbReference type="Proteomes" id="UP000076722"/>
    </source>
</evidence>
<keyword evidence="2" id="KW-1185">Reference proteome</keyword>
<gene>
    <name evidence="1" type="ORF">SISNIDRAFT_490935</name>
</gene>
<protein>
    <recommendedName>
        <fullName evidence="3">BTB domain-containing protein</fullName>
    </recommendedName>
</protein>
<name>A0A164NCR3_9AGAM</name>
<dbReference type="Proteomes" id="UP000076722">
    <property type="component" value="Unassembled WGS sequence"/>
</dbReference>
<proteinExistence type="predicted"/>
<organism evidence="1 2">
    <name type="scientific">Sistotremastrum niveocremeum HHB9708</name>
    <dbReference type="NCBI Taxonomy" id="1314777"/>
    <lineage>
        <taxon>Eukaryota</taxon>
        <taxon>Fungi</taxon>
        <taxon>Dikarya</taxon>
        <taxon>Basidiomycota</taxon>
        <taxon>Agaricomycotina</taxon>
        <taxon>Agaricomycetes</taxon>
        <taxon>Sistotremastrales</taxon>
        <taxon>Sistotremastraceae</taxon>
        <taxon>Sertulicium</taxon>
        <taxon>Sertulicium niveocremeum</taxon>
    </lineage>
</organism>
<evidence type="ECO:0008006" key="3">
    <source>
        <dbReference type="Google" id="ProtNLM"/>
    </source>
</evidence>